<keyword evidence="6" id="KW-0406">Ion transport</keyword>
<dbReference type="Proteomes" id="UP001500394">
    <property type="component" value="Unassembled WGS sequence"/>
</dbReference>
<proteinExistence type="inferred from homology"/>
<evidence type="ECO:0000256" key="3">
    <source>
        <dbReference type="ARBA" id="ARBA00022475"/>
    </source>
</evidence>
<sequence length="294" mass="34209">MKVYNPKDWLYPIKYLLSAEHTKKIFPLIIGLGLFSWSIAYLELEYLKLSDKSWVKNITTVHSLLGFVLSLILVFRTNTAYDRWWEARKQWGTLTNVSRTLSIKLNAFLEREDKINRSFYRKAIPLFAETLYNFLRSEYTKFMLDEADHPEIISLDDKKHGPNQVASLLFNKTNSLYREGKLSGEQLRLLNEEITSMTNVCGACERIKNTPIPIAYSSFIKVFIIIYTLTLPIGYVFSMGYFVCFAVPFIFYILITIEMIGESIEEPFGTDSDDLPIDRMADNIKKHCREMLLP</sequence>
<organism evidence="10 11">
    <name type="scientific">Sphingobacterium thermophilum</name>
    <dbReference type="NCBI Taxonomy" id="768534"/>
    <lineage>
        <taxon>Bacteria</taxon>
        <taxon>Pseudomonadati</taxon>
        <taxon>Bacteroidota</taxon>
        <taxon>Sphingobacteriia</taxon>
        <taxon>Sphingobacteriales</taxon>
        <taxon>Sphingobacteriaceae</taxon>
        <taxon>Sphingobacterium</taxon>
    </lineage>
</organism>
<name>A0ABP8R039_9SPHI</name>
<evidence type="ECO:0000256" key="8">
    <source>
        <dbReference type="ARBA" id="ARBA00034708"/>
    </source>
</evidence>
<feature type="transmembrane region" description="Helical" evidence="9">
    <location>
        <begin position="214"/>
        <end position="233"/>
    </location>
</feature>
<dbReference type="Pfam" id="PF25539">
    <property type="entry name" value="Bestrophin_2"/>
    <property type="match status" value="1"/>
</dbReference>
<comment type="subcellular location">
    <subcellularLocation>
        <location evidence="1">Cell membrane</location>
        <topology evidence="1">Multi-pass membrane protein</topology>
    </subcellularLocation>
</comment>
<evidence type="ECO:0000256" key="4">
    <source>
        <dbReference type="ARBA" id="ARBA00022692"/>
    </source>
</evidence>
<evidence type="ECO:0000256" key="5">
    <source>
        <dbReference type="ARBA" id="ARBA00022989"/>
    </source>
</evidence>
<comment type="similarity">
    <text evidence="8">Belongs to the anion channel-forming bestrophin (TC 1.A.46) family.</text>
</comment>
<evidence type="ECO:0000256" key="9">
    <source>
        <dbReference type="SAM" id="Phobius"/>
    </source>
</evidence>
<evidence type="ECO:0000313" key="11">
    <source>
        <dbReference type="Proteomes" id="UP001500394"/>
    </source>
</evidence>
<gene>
    <name evidence="10" type="ORF">GCM10023173_11370</name>
</gene>
<keyword evidence="3" id="KW-1003">Cell membrane</keyword>
<keyword evidence="4 9" id="KW-0812">Transmembrane</keyword>
<comment type="caution">
    <text evidence="10">The sequence shown here is derived from an EMBL/GenBank/DDBJ whole genome shotgun (WGS) entry which is preliminary data.</text>
</comment>
<evidence type="ECO:0000256" key="6">
    <source>
        <dbReference type="ARBA" id="ARBA00023065"/>
    </source>
</evidence>
<feature type="transmembrane region" description="Helical" evidence="9">
    <location>
        <begin position="25"/>
        <end position="42"/>
    </location>
</feature>
<keyword evidence="7 9" id="KW-0472">Membrane</keyword>
<protein>
    <submittedName>
        <fullName evidence="10">Bestrophin family ion channel</fullName>
    </submittedName>
</protein>
<keyword evidence="5 9" id="KW-1133">Transmembrane helix</keyword>
<accession>A0ABP8R039</accession>
<keyword evidence="2" id="KW-0813">Transport</keyword>
<evidence type="ECO:0000256" key="2">
    <source>
        <dbReference type="ARBA" id="ARBA00022448"/>
    </source>
</evidence>
<keyword evidence="11" id="KW-1185">Reference proteome</keyword>
<feature type="transmembrane region" description="Helical" evidence="9">
    <location>
        <begin position="239"/>
        <end position="257"/>
    </location>
</feature>
<dbReference type="EMBL" id="BAABGR010000014">
    <property type="protein sequence ID" value="GAA4514623.1"/>
    <property type="molecule type" value="Genomic_DNA"/>
</dbReference>
<evidence type="ECO:0000256" key="7">
    <source>
        <dbReference type="ARBA" id="ARBA00023136"/>
    </source>
</evidence>
<feature type="transmembrane region" description="Helical" evidence="9">
    <location>
        <begin position="54"/>
        <end position="75"/>
    </location>
</feature>
<dbReference type="InterPro" id="IPR044669">
    <property type="entry name" value="YneE/VCCN1/2-like"/>
</dbReference>
<reference evidence="11" key="1">
    <citation type="journal article" date="2019" name="Int. J. Syst. Evol. Microbiol.">
        <title>The Global Catalogue of Microorganisms (GCM) 10K type strain sequencing project: providing services to taxonomists for standard genome sequencing and annotation.</title>
        <authorList>
            <consortium name="The Broad Institute Genomics Platform"/>
            <consortium name="The Broad Institute Genome Sequencing Center for Infectious Disease"/>
            <person name="Wu L."/>
            <person name="Ma J."/>
        </authorList>
    </citation>
    <scope>NUCLEOTIDE SEQUENCE [LARGE SCALE GENOMIC DNA]</scope>
    <source>
        <strain evidence="11">JCM 17858</strain>
    </source>
</reference>
<evidence type="ECO:0000313" key="10">
    <source>
        <dbReference type="EMBL" id="GAA4514623.1"/>
    </source>
</evidence>
<dbReference type="PANTHER" id="PTHR33281">
    <property type="entry name" value="UPF0187 PROTEIN YNEE"/>
    <property type="match status" value="1"/>
</dbReference>
<dbReference type="PANTHER" id="PTHR33281:SF19">
    <property type="entry name" value="VOLTAGE-DEPENDENT ANION CHANNEL-FORMING PROTEIN YNEE"/>
    <property type="match status" value="1"/>
</dbReference>
<dbReference type="RefSeq" id="WP_345065934.1">
    <property type="nucleotide sequence ID" value="NZ_BAABGR010000014.1"/>
</dbReference>
<evidence type="ECO:0000256" key="1">
    <source>
        <dbReference type="ARBA" id="ARBA00004651"/>
    </source>
</evidence>